<dbReference type="InterPro" id="IPR023380">
    <property type="entry name" value="DsbB-like_sf"/>
</dbReference>
<dbReference type="PANTHER" id="PTHR43469">
    <property type="entry name" value="DISULFIDE FORMATION PROTEIN-RELATED"/>
    <property type="match status" value="1"/>
</dbReference>
<protein>
    <submittedName>
        <fullName evidence="13">Disulfide bond formation protein B</fullName>
    </submittedName>
</protein>
<evidence type="ECO:0000256" key="6">
    <source>
        <dbReference type="ARBA" id="ARBA00022989"/>
    </source>
</evidence>
<sequence length="152" mass="16411">MNETKANISTQAVRGRDLWAFMFVAWVMALAASLGALFIGEVMGQTPCILCWYQRNFMFSLAFVLGLACFKAEPGAAKYGLVLAVPGLVTAGWHVLLFYGVVSEAIAPCTQGISCTDAEMTIRGIPLPLLSLLTFTVIAALMMRIALLKENS</sequence>
<keyword evidence="6 12" id="KW-1133">Transmembrane helix</keyword>
<keyword evidence="10" id="KW-0143">Chaperone</keyword>
<proteinExistence type="inferred from homology"/>
<gene>
    <name evidence="13" type="ORF">V6617_18935</name>
</gene>
<evidence type="ECO:0000256" key="3">
    <source>
        <dbReference type="ARBA" id="ARBA00022448"/>
    </source>
</evidence>
<keyword evidence="8 12" id="KW-0472">Membrane</keyword>
<evidence type="ECO:0000256" key="10">
    <source>
        <dbReference type="ARBA" id="ARBA00023186"/>
    </source>
</evidence>
<dbReference type="InterPro" id="IPR003752">
    <property type="entry name" value="DiS_bond_form_DsbB/BdbC"/>
</dbReference>
<keyword evidence="14" id="KW-1185">Reference proteome</keyword>
<dbReference type="RefSeq" id="WP_338610922.1">
    <property type="nucleotide sequence ID" value="NZ_CP146276.1"/>
</dbReference>
<feature type="transmembrane region" description="Helical" evidence="12">
    <location>
        <begin position="82"/>
        <end position="102"/>
    </location>
</feature>
<evidence type="ECO:0000256" key="9">
    <source>
        <dbReference type="ARBA" id="ARBA00023157"/>
    </source>
</evidence>
<evidence type="ECO:0000313" key="13">
    <source>
        <dbReference type="EMBL" id="WWT34810.1"/>
    </source>
</evidence>
<dbReference type="SUPFAM" id="SSF158442">
    <property type="entry name" value="DsbB-like"/>
    <property type="match status" value="1"/>
</dbReference>
<evidence type="ECO:0000256" key="5">
    <source>
        <dbReference type="ARBA" id="ARBA00022982"/>
    </source>
</evidence>
<keyword evidence="9" id="KW-1015">Disulfide bond</keyword>
<dbReference type="PANTHER" id="PTHR43469:SF1">
    <property type="entry name" value="SPBETA PROPHAGE-DERIVED DISULFIDE BOND FORMATION PROTEIN B"/>
    <property type="match status" value="1"/>
</dbReference>
<keyword evidence="4 12" id="KW-0812">Transmembrane</keyword>
<evidence type="ECO:0000256" key="7">
    <source>
        <dbReference type="ARBA" id="ARBA00023002"/>
    </source>
</evidence>
<accession>A0ABZ2IBJ0</accession>
<organism evidence="13 14">
    <name type="scientific">Pelagibacterium nitratireducens</name>
    <dbReference type="NCBI Taxonomy" id="1046114"/>
    <lineage>
        <taxon>Bacteria</taxon>
        <taxon>Pseudomonadati</taxon>
        <taxon>Pseudomonadota</taxon>
        <taxon>Alphaproteobacteria</taxon>
        <taxon>Hyphomicrobiales</taxon>
        <taxon>Devosiaceae</taxon>
        <taxon>Pelagibacterium</taxon>
    </lineage>
</organism>
<keyword evidence="3" id="KW-0813">Transport</keyword>
<feature type="transmembrane region" description="Helical" evidence="12">
    <location>
        <begin position="18"/>
        <end position="40"/>
    </location>
</feature>
<evidence type="ECO:0000313" key="14">
    <source>
        <dbReference type="Proteomes" id="UP001369958"/>
    </source>
</evidence>
<evidence type="ECO:0000256" key="12">
    <source>
        <dbReference type="SAM" id="Phobius"/>
    </source>
</evidence>
<keyword evidence="11" id="KW-0676">Redox-active center</keyword>
<dbReference type="Gene3D" id="1.20.1550.10">
    <property type="entry name" value="DsbB-like"/>
    <property type="match status" value="1"/>
</dbReference>
<evidence type="ECO:0000256" key="1">
    <source>
        <dbReference type="ARBA" id="ARBA00004141"/>
    </source>
</evidence>
<dbReference type="Proteomes" id="UP001369958">
    <property type="component" value="Plasmid unnamed"/>
</dbReference>
<evidence type="ECO:0000256" key="2">
    <source>
        <dbReference type="ARBA" id="ARBA00007602"/>
    </source>
</evidence>
<geneLocation type="plasmid" evidence="13 14">
    <name>unnamed</name>
</geneLocation>
<comment type="subcellular location">
    <subcellularLocation>
        <location evidence="1">Membrane</location>
        <topology evidence="1">Multi-pass membrane protein</topology>
    </subcellularLocation>
</comment>
<keyword evidence="13" id="KW-0614">Plasmid</keyword>
<reference evidence="13 14" key="1">
    <citation type="submission" date="2024-02" db="EMBL/GenBank/DDBJ databases">
        <title>Complete genome sequence of Pelagibacterium nitratireducens ZH15.</title>
        <authorList>
            <person name="Zhao L.H."/>
        </authorList>
    </citation>
    <scope>NUCLEOTIDE SEQUENCE [LARGE SCALE GENOMIC DNA]</scope>
    <source>
        <strain evidence="13 14">ZH15</strain>
        <plasmid evidence="13 14">unnamed</plasmid>
    </source>
</reference>
<evidence type="ECO:0000256" key="11">
    <source>
        <dbReference type="ARBA" id="ARBA00023284"/>
    </source>
</evidence>
<dbReference type="Pfam" id="PF02600">
    <property type="entry name" value="DsbB"/>
    <property type="match status" value="1"/>
</dbReference>
<keyword evidence="5" id="KW-0249">Electron transport</keyword>
<evidence type="ECO:0000256" key="4">
    <source>
        <dbReference type="ARBA" id="ARBA00022692"/>
    </source>
</evidence>
<name>A0ABZ2IBJ0_9HYPH</name>
<comment type="similarity">
    <text evidence="2">Belongs to the DsbB family. BdbC subfamily.</text>
</comment>
<feature type="transmembrane region" description="Helical" evidence="12">
    <location>
        <begin position="127"/>
        <end position="147"/>
    </location>
</feature>
<dbReference type="InterPro" id="IPR012187">
    <property type="entry name" value="Disulphide_bond_form_BdbC"/>
</dbReference>
<evidence type="ECO:0000256" key="8">
    <source>
        <dbReference type="ARBA" id="ARBA00023136"/>
    </source>
</evidence>
<dbReference type="EMBL" id="CP146276">
    <property type="protein sequence ID" value="WWT34810.1"/>
    <property type="molecule type" value="Genomic_DNA"/>
</dbReference>
<keyword evidence="7" id="KW-0560">Oxidoreductase</keyword>